<dbReference type="Gene3D" id="3.30.70.330">
    <property type="match status" value="1"/>
</dbReference>
<dbReference type="RefSeq" id="XP_060122138.1">
    <property type="nucleotide sequence ID" value="XM_060266155.1"/>
</dbReference>
<feature type="region of interest" description="Disordered" evidence="4">
    <location>
        <begin position="1"/>
        <end position="53"/>
    </location>
</feature>
<keyword evidence="7" id="KW-1185">Reference proteome</keyword>
<evidence type="ECO:0000256" key="1">
    <source>
        <dbReference type="ARBA" id="ARBA00004496"/>
    </source>
</evidence>
<comment type="subcellular location">
    <subcellularLocation>
        <location evidence="1">Cytoplasm</location>
    </subcellularLocation>
</comment>
<feature type="region of interest" description="Disordered" evidence="4">
    <location>
        <begin position="830"/>
        <end position="850"/>
    </location>
</feature>
<keyword evidence="2" id="KW-0963">Cytoplasm</keyword>
<dbReference type="GO" id="GO:0007017">
    <property type="term" value="P:microtubule-based process"/>
    <property type="evidence" value="ECO:0007669"/>
    <property type="project" value="InterPro"/>
</dbReference>
<evidence type="ECO:0000313" key="7">
    <source>
        <dbReference type="Proteomes" id="UP001217754"/>
    </source>
</evidence>
<feature type="region of interest" description="Disordered" evidence="4">
    <location>
        <begin position="557"/>
        <end position="584"/>
    </location>
</feature>
<dbReference type="PROSITE" id="PS50102">
    <property type="entry name" value="RRM"/>
    <property type="match status" value="1"/>
</dbReference>
<feature type="domain" description="RRM" evidence="5">
    <location>
        <begin position="60"/>
        <end position="165"/>
    </location>
</feature>
<accession>A0AAF0JFS7</accession>
<dbReference type="AlphaFoldDB" id="A0AAF0JFS7"/>
<evidence type="ECO:0000313" key="6">
    <source>
        <dbReference type="EMBL" id="WFD39241.1"/>
    </source>
</evidence>
<feature type="compositionally biased region" description="Basic and acidic residues" evidence="4">
    <location>
        <begin position="34"/>
        <end position="51"/>
    </location>
</feature>
<evidence type="ECO:0000256" key="3">
    <source>
        <dbReference type="PROSITE-ProRule" id="PRU00176"/>
    </source>
</evidence>
<dbReference type="InterPro" id="IPR012677">
    <property type="entry name" value="Nucleotide-bd_a/b_plait_sf"/>
</dbReference>
<dbReference type="EMBL" id="CP119960">
    <property type="protein sequence ID" value="WFD39241.1"/>
    <property type="molecule type" value="Genomic_DNA"/>
</dbReference>
<sequence length="850" mass="91866">MFDDHALPQCALGKGPSDVPRRTPSPTTRARSPPLKESRDERAGRWTDKSMRARGTQPMRDVILLGLDADVDADKLRLLVSALADAANARLAAPPSDVTVIRDRNTGASKGFGFAKFDTLEDAKRFVNIHAPFINNPEQWLGLPPGGTAENKMRRKRIKIDYSSSERPQGGVSYYEQHNAPGCKDQQKRQRARRTREHEQAEHDAQVDVGNENAGMRDASAVATEMLLVTQLGAEASAADVGAALQTLPAYATNGGQQLADALAHLEQVMLVRDRATGASQQRAMALFRNKDAARICLAALRSQALFPQGVAIGAGAVRTSFADAIVFEEADPYDPTSAPWTYTDAANRTWRYEDEALGLEVWEAAAVPPTPSAVSSPSTSPRSSVSLPSETLAPIVANGTTYFLPDERRASVEYVTPSHRALRTLDFSDMQRRICLLCQRQFKSQELLARHATESALHRANLAAEETCRAGAARVHACHTHLAKENAERAAPLPGKAQPVPEPRRAALQPMGWNAADIDALAVGYAAPTYAAHEFVPAHHPMYPPFAGLPDIDTAPDVYESNPGATRAEDAYESASDDEVAAPGDEVERASLDPKAAQAHFRRGAPVVHEGTETPLARLLRLQDEARALEEALAAEPERSEHRGALQLLERIERLAQQREDRMPPLDAPATVALIHTLGKTQAQGPTKDDAAPPSELALRLAELEQCIGPVDGAEDIVPLTTTLARLESQIQLLAQPRHLDAIVHRAKLASSELERLAESRKRMAQHEDVSSETLAKVSELHALQTRIEPLIPLAPALLARLEALAPLHASASDAASRVASIEQAQGSQKSRVAELHEPGRAASAPCAA</sequence>
<evidence type="ECO:0000256" key="4">
    <source>
        <dbReference type="SAM" id="MobiDB-lite"/>
    </source>
</evidence>
<reference evidence="6" key="1">
    <citation type="submission" date="2023-03" db="EMBL/GenBank/DDBJ databases">
        <title>Mating type loci evolution in Malassezia.</title>
        <authorList>
            <person name="Coelho M.A."/>
        </authorList>
    </citation>
    <scope>NUCLEOTIDE SEQUENCE</scope>
    <source>
        <strain evidence="6">CBS 9431</strain>
    </source>
</reference>
<dbReference type="InterPro" id="IPR000504">
    <property type="entry name" value="RRM_dom"/>
</dbReference>
<feature type="compositionally biased region" description="Acidic residues" evidence="4">
    <location>
        <begin position="572"/>
        <end position="581"/>
    </location>
</feature>
<dbReference type="Pfam" id="PF04912">
    <property type="entry name" value="Dynamitin"/>
    <property type="match status" value="1"/>
</dbReference>
<feature type="compositionally biased region" description="Low complexity" evidence="4">
    <location>
        <begin position="16"/>
        <end position="33"/>
    </location>
</feature>
<evidence type="ECO:0000256" key="2">
    <source>
        <dbReference type="ARBA" id="ARBA00022490"/>
    </source>
</evidence>
<keyword evidence="3" id="KW-0694">RNA-binding</keyword>
<protein>
    <recommendedName>
        <fullName evidence="5">RRM domain-containing protein</fullName>
    </recommendedName>
</protein>
<feature type="region of interest" description="Disordered" evidence="4">
    <location>
        <begin position="164"/>
        <end position="204"/>
    </location>
</feature>
<organism evidence="6 7">
    <name type="scientific">Malassezia japonica</name>
    <dbReference type="NCBI Taxonomy" id="223818"/>
    <lineage>
        <taxon>Eukaryota</taxon>
        <taxon>Fungi</taxon>
        <taxon>Dikarya</taxon>
        <taxon>Basidiomycota</taxon>
        <taxon>Ustilaginomycotina</taxon>
        <taxon>Malasseziomycetes</taxon>
        <taxon>Malasseziales</taxon>
        <taxon>Malasseziaceae</taxon>
        <taxon>Malassezia</taxon>
    </lineage>
</organism>
<dbReference type="Proteomes" id="UP001217754">
    <property type="component" value="Chromosome 3"/>
</dbReference>
<dbReference type="InterPro" id="IPR035979">
    <property type="entry name" value="RBD_domain_sf"/>
</dbReference>
<proteinExistence type="predicted"/>
<name>A0AAF0JFS7_9BASI</name>
<evidence type="ECO:0000259" key="5">
    <source>
        <dbReference type="PROSITE" id="PS50102"/>
    </source>
</evidence>
<dbReference type="Pfam" id="PF00076">
    <property type="entry name" value="RRM_1"/>
    <property type="match status" value="1"/>
</dbReference>
<dbReference type="GO" id="GO:0005737">
    <property type="term" value="C:cytoplasm"/>
    <property type="evidence" value="ECO:0007669"/>
    <property type="project" value="UniProtKB-SubCell"/>
</dbReference>
<dbReference type="InterPro" id="IPR028133">
    <property type="entry name" value="Dynamitin"/>
</dbReference>
<dbReference type="GeneID" id="85225863"/>
<dbReference type="PANTHER" id="PTHR15346">
    <property type="entry name" value="DYNACTIN SUBUNIT"/>
    <property type="match status" value="1"/>
</dbReference>
<gene>
    <name evidence="6" type="ORF">MJAP1_002212</name>
</gene>
<dbReference type="GO" id="GO:0005869">
    <property type="term" value="C:dynactin complex"/>
    <property type="evidence" value="ECO:0007669"/>
    <property type="project" value="InterPro"/>
</dbReference>
<dbReference type="GO" id="GO:0003723">
    <property type="term" value="F:RNA binding"/>
    <property type="evidence" value="ECO:0007669"/>
    <property type="project" value="UniProtKB-UniRule"/>
</dbReference>
<dbReference type="SUPFAM" id="SSF54928">
    <property type="entry name" value="RNA-binding domain, RBD"/>
    <property type="match status" value="1"/>
</dbReference>